<dbReference type="Pfam" id="PF01548">
    <property type="entry name" value="DEDD_Tnp_IS110"/>
    <property type="match status" value="1"/>
</dbReference>
<organism evidence="2">
    <name type="scientific">marine sediment metagenome</name>
    <dbReference type="NCBI Taxonomy" id="412755"/>
    <lineage>
        <taxon>unclassified sequences</taxon>
        <taxon>metagenomes</taxon>
        <taxon>ecological metagenomes</taxon>
    </lineage>
</organism>
<dbReference type="GO" id="GO:0003677">
    <property type="term" value="F:DNA binding"/>
    <property type="evidence" value="ECO:0007669"/>
    <property type="project" value="InterPro"/>
</dbReference>
<dbReference type="PANTHER" id="PTHR33055">
    <property type="entry name" value="TRANSPOSASE FOR INSERTION SEQUENCE ELEMENT IS1111A"/>
    <property type="match status" value="1"/>
</dbReference>
<dbReference type="InterPro" id="IPR047650">
    <property type="entry name" value="Transpos_IS110"/>
</dbReference>
<dbReference type="GO" id="GO:0004803">
    <property type="term" value="F:transposase activity"/>
    <property type="evidence" value="ECO:0007669"/>
    <property type="project" value="InterPro"/>
</dbReference>
<name>X0SY50_9ZZZZ</name>
<dbReference type="InterPro" id="IPR002525">
    <property type="entry name" value="Transp_IS110-like_N"/>
</dbReference>
<sequence>MNKRLSKKQMFFNKINLTKDDEIYIGIDVHKKSYSVAIWLNDAPAIDFVMPADNKKLINLLDKLRIALKMIVYEAGPTGYGLARQLLNASLPVEVIAPSKTPRQSARDSKTDQLDCRKLAQYAAKGLLRPIAIPTRLQEADRQLTRTREQQITKQTRVKLQIKGFLLQHNIKEPSGLGSWSINAVNELKTINLSKQLRFSLDILLEELNFILTQIKKTEKQLEKIFSEKRHSAKM</sequence>
<feature type="non-terminal residue" evidence="2">
    <location>
        <position position="235"/>
    </location>
</feature>
<gene>
    <name evidence="2" type="ORF">S01H1_30506</name>
</gene>
<dbReference type="EMBL" id="BARS01018778">
    <property type="protein sequence ID" value="GAF85899.1"/>
    <property type="molecule type" value="Genomic_DNA"/>
</dbReference>
<evidence type="ECO:0000259" key="1">
    <source>
        <dbReference type="Pfam" id="PF01548"/>
    </source>
</evidence>
<accession>X0SY50</accession>
<evidence type="ECO:0000313" key="2">
    <source>
        <dbReference type="EMBL" id="GAF85899.1"/>
    </source>
</evidence>
<reference evidence="2" key="1">
    <citation type="journal article" date="2014" name="Front. Microbiol.">
        <title>High frequency of phylogenetically diverse reductive dehalogenase-homologous genes in deep subseafloor sedimentary metagenomes.</title>
        <authorList>
            <person name="Kawai M."/>
            <person name="Futagami T."/>
            <person name="Toyoda A."/>
            <person name="Takaki Y."/>
            <person name="Nishi S."/>
            <person name="Hori S."/>
            <person name="Arai W."/>
            <person name="Tsubouchi T."/>
            <person name="Morono Y."/>
            <person name="Uchiyama I."/>
            <person name="Ito T."/>
            <person name="Fujiyama A."/>
            <person name="Inagaki F."/>
            <person name="Takami H."/>
        </authorList>
    </citation>
    <scope>NUCLEOTIDE SEQUENCE</scope>
    <source>
        <strain evidence="2">Expedition CK06-06</strain>
    </source>
</reference>
<proteinExistence type="predicted"/>
<comment type="caution">
    <text evidence="2">The sequence shown here is derived from an EMBL/GenBank/DDBJ whole genome shotgun (WGS) entry which is preliminary data.</text>
</comment>
<protein>
    <recommendedName>
        <fullName evidence="1">Transposase IS110-like N-terminal domain-containing protein</fullName>
    </recommendedName>
</protein>
<feature type="domain" description="Transposase IS110-like N-terminal" evidence="1">
    <location>
        <begin position="25"/>
        <end position="169"/>
    </location>
</feature>
<dbReference type="PANTHER" id="PTHR33055:SF3">
    <property type="entry name" value="PUTATIVE TRANSPOSASE FOR IS117-RELATED"/>
    <property type="match status" value="1"/>
</dbReference>
<dbReference type="AlphaFoldDB" id="X0SY50"/>
<dbReference type="GO" id="GO:0006313">
    <property type="term" value="P:DNA transposition"/>
    <property type="evidence" value="ECO:0007669"/>
    <property type="project" value="InterPro"/>
</dbReference>